<feature type="domain" description="Nitroreductase" evidence="3">
    <location>
        <begin position="195"/>
        <end position="244"/>
    </location>
</feature>
<evidence type="ECO:0000256" key="2">
    <source>
        <dbReference type="ARBA" id="ARBA00023002"/>
    </source>
</evidence>
<evidence type="ECO:0000313" key="4">
    <source>
        <dbReference type="EMBL" id="OAD20196.1"/>
    </source>
</evidence>
<accession>A0A176RWV9</accession>
<dbReference type="PANTHER" id="PTHR43673">
    <property type="entry name" value="NAD(P)H NITROREDUCTASE YDGI-RELATED"/>
    <property type="match status" value="1"/>
</dbReference>
<protein>
    <submittedName>
        <fullName evidence="4">Nitroreductase-like protein</fullName>
        <ecNumber evidence="4">1.6.99.3</ecNumber>
    </submittedName>
</protein>
<dbReference type="SUPFAM" id="SSF55469">
    <property type="entry name" value="FMN-dependent nitroreductase-like"/>
    <property type="match status" value="1"/>
</dbReference>
<keyword evidence="5" id="KW-1185">Reference proteome</keyword>
<dbReference type="EMBL" id="LUTY01002521">
    <property type="protein sequence ID" value="OAD20196.1"/>
    <property type="molecule type" value="Genomic_DNA"/>
</dbReference>
<dbReference type="InterPro" id="IPR000415">
    <property type="entry name" value="Nitroreductase-like"/>
</dbReference>
<evidence type="ECO:0000259" key="3">
    <source>
        <dbReference type="Pfam" id="PF00881"/>
    </source>
</evidence>
<sequence>MKKLIKKFVKSFLPQSWRLRLLKLRNSIKSLFTKTIQSLFTKMSLLASLYYMMSTAFRREHHAVLSGIVNHERHPQKGNYYTLRRNIHRLEKGLLMRPRRDIFATGYIEETVDKYRALRNCKEINETIAWAYSVLREYFSVVTDSHPNIKAARKKFGETVNECDSDNIRIPYQRCCSLSSQIPSFQQLKNLAKLRRSVRWYLQKPVPRDLIDQALSVATLSPSACNRQPFEFIILDDNEKVKEIASLPGGTAGFFDNIPVIIVIIGHLNAFFSERDRHLIYIDAALASMSFMLALETLGLSSCPINWPEIESLERKMTKILSLKNDERVIMLLSVGYADPDGYVAYSQKKSLDELRHYR</sequence>
<comment type="caution">
    <text evidence="4">The sequence shown here is derived from an EMBL/GenBank/DDBJ whole genome shotgun (WGS) entry which is preliminary data.</text>
</comment>
<dbReference type="Gene3D" id="3.40.109.10">
    <property type="entry name" value="NADH Oxidase"/>
    <property type="match status" value="1"/>
</dbReference>
<dbReference type="AlphaFoldDB" id="A0A176RWV9"/>
<keyword evidence="2 4" id="KW-0560">Oxidoreductase</keyword>
<comment type="similarity">
    <text evidence="1">Belongs to the nitroreductase family.</text>
</comment>
<dbReference type="Pfam" id="PF00881">
    <property type="entry name" value="Nitroreductase"/>
    <property type="match status" value="2"/>
</dbReference>
<evidence type="ECO:0000256" key="1">
    <source>
        <dbReference type="ARBA" id="ARBA00007118"/>
    </source>
</evidence>
<evidence type="ECO:0000313" key="5">
    <source>
        <dbReference type="Proteomes" id="UP000076962"/>
    </source>
</evidence>
<reference evidence="4 5" key="1">
    <citation type="submission" date="2016-05" db="EMBL/GenBank/DDBJ databases">
        <title>Single-cell genome of chain-forming Candidatus Thiomargarita nelsonii and comparison to other large sulfur-oxidizing bacteria.</title>
        <authorList>
            <person name="Winkel M."/>
            <person name="Salman V."/>
            <person name="Woyke T."/>
            <person name="Schulz-Vogt H."/>
            <person name="Richter M."/>
            <person name="Flood B."/>
            <person name="Bailey J."/>
            <person name="Amann R."/>
            <person name="Mussmann M."/>
        </authorList>
    </citation>
    <scope>NUCLEOTIDE SEQUENCE [LARGE SCALE GENOMIC DNA]</scope>
    <source>
        <strain evidence="4 5">THI036</strain>
    </source>
</reference>
<dbReference type="PANTHER" id="PTHR43673:SF10">
    <property type="entry name" value="NADH DEHYDROGENASE_NAD(P)H NITROREDUCTASE XCC3605-RELATED"/>
    <property type="match status" value="1"/>
</dbReference>
<dbReference type="CDD" id="cd02062">
    <property type="entry name" value="Nitro_FMN_reductase"/>
    <property type="match status" value="1"/>
</dbReference>
<dbReference type="InterPro" id="IPR029479">
    <property type="entry name" value="Nitroreductase"/>
</dbReference>
<dbReference type="Proteomes" id="UP000076962">
    <property type="component" value="Unassembled WGS sequence"/>
</dbReference>
<feature type="domain" description="Nitroreductase" evidence="3">
    <location>
        <begin position="250"/>
        <end position="337"/>
    </location>
</feature>
<name>A0A176RWV9_9GAMM</name>
<dbReference type="PATRIC" id="fig|1003181.4.peg.5445"/>
<proteinExistence type="inferred from homology"/>
<dbReference type="GO" id="GO:0016491">
    <property type="term" value="F:oxidoreductase activity"/>
    <property type="evidence" value="ECO:0007669"/>
    <property type="project" value="UniProtKB-KW"/>
</dbReference>
<dbReference type="EC" id="1.6.99.3" evidence="4"/>
<gene>
    <name evidence="4" type="ORF">THIOM_004122</name>
</gene>
<organism evidence="4 5">
    <name type="scientific">Candidatus Thiomargarita nelsonii</name>
    <dbReference type="NCBI Taxonomy" id="1003181"/>
    <lineage>
        <taxon>Bacteria</taxon>
        <taxon>Pseudomonadati</taxon>
        <taxon>Pseudomonadota</taxon>
        <taxon>Gammaproteobacteria</taxon>
        <taxon>Thiotrichales</taxon>
        <taxon>Thiotrichaceae</taxon>
        <taxon>Thiomargarita</taxon>
    </lineage>
</organism>